<reference evidence="2 3" key="1">
    <citation type="submission" date="2015-03" db="EMBL/GenBank/DDBJ databases">
        <title>Genome assembly of Sandaracinus amylolyticus DSM 53668.</title>
        <authorList>
            <person name="Sharma G."/>
            <person name="Subramanian S."/>
        </authorList>
    </citation>
    <scope>NUCLEOTIDE SEQUENCE [LARGE SCALE GENOMIC DNA]</scope>
    <source>
        <strain evidence="2 3">DSM 53668</strain>
    </source>
</reference>
<protein>
    <submittedName>
        <fullName evidence="2">BNR repeat domain protein</fullName>
    </submittedName>
</protein>
<dbReference type="GO" id="GO:0005737">
    <property type="term" value="C:cytoplasm"/>
    <property type="evidence" value="ECO:0007669"/>
    <property type="project" value="TreeGrafter"/>
</dbReference>
<gene>
    <name evidence="2" type="ORF">DB32_003422</name>
</gene>
<proteinExistence type="predicted"/>
<dbReference type="GO" id="GO:0005085">
    <property type="term" value="F:guanyl-nucleotide exchange factor activity"/>
    <property type="evidence" value="ECO:0007669"/>
    <property type="project" value="TreeGrafter"/>
</dbReference>
<dbReference type="OrthoDB" id="9758365at2"/>
<name>A0A0F6W378_9BACT</name>
<dbReference type="EMBL" id="CP011125">
    <property type="protein sequence ID" value="AKF06273.1"/>
    <property type="molecule type" value="Genomic_DNA"/>
</dbReference>
<dbReference type="PRINTS" id="PR00633">
    <property type="entry name" value="RCCNDNSATION"/>
</dbReference>
<dbReference type="KEGG" id="samy:DB32_003422"/>
<dbReference type="InterPro" id="IPR009091">
    <property type="entry name" value="RCC1/BLIP-II"/>
</dbReference>
<dbReference type="SUPFAM" id="SSF50985">
    <property type="entry name" value="RCC1/BLIP-II"/>
    <property type="match status" value="1"/>
</dbReference>
<evidence type="ECO:0000256" key="1">
    <source>
        <dbReference type="SAM" id="SignalP"/>
    </source>
</evidence>
<dbReference type="RefSeq" id="WP_053233461.1">
    <property type="nucleotide sequence ID" value="NZ_CP011125.1"/>
</dbReference>
<keyword evidence="1" id="KW-0732">Signal</keyword>
<dbReference type="InterPro" id="IPR051553">
    <property type="entry name" value="Ran_GTPase-activating"/>
</dbReference>
<dbReference type="InterPro" id="IPR000408">
    <property type="entry name" value="Reg_chr_condens"/>
</dbReference>
<dbReference type="Gene3D" id="2.130.10.30">
    <property type="entry name" value="Regulator of chromosome condensation 1/beta-lactamase-inhibitor protein II"/>
    <property type="match status" value="2"/>
</dbReference>
<dbReference type="Proteomes" id="UP000034883">
    <property type="component" value="Chromosome"/>
</dbReference>
<dbReference type="PANTHER" id="PTHR45982:SF1">
    <property type="entry name" value="REGULATOR OF CHROMOSOME CONDENSATION"/>
    <property type="match status" value="1"/>
</dbReference>
<evidence type="ECO:0000313" key="3">
    <source>
        <dbReference type="Proteomes" id="UP000034883"/>
    </source>
</evidence>
<feature type="signal peptide" evidence="1">
    <location>
        <begin position="1"/>
        <end position="19"/>
    </location>
</feature>
<dbReference type="PROSITE" id="PS51257">
    <property type="entry name" value="PROKAR_LIPOPROTEIN"/>
    <property type="match status" value="1"/>
</dbReference>
<dbReference type="PROSITE" id="PS50012">
    <property type="entry name" value="RCC1_3"/>
    <property type="match status" value="2"/>
</dbReference>
<keyword evidence="3" id="KW-1185">Reference proteome</keyword>
<feature type="chain" id="PRO_5002511698" evidence="1">
    <location>
        <begin position="20"/>
        <end position="590"/>
    </location>
</feature>
<organism evidence="2 3">
    <name type="scientific">Sandaracinus amylolyticus</name>
    <dbReference type="NCBI Taxonomy" id="927083"/>
    <lineage>
        <taxon>Bacteria</taxon>
        <taxon>Pseudomonadati</taxon>
        <taxon>Myxococcota</taxon>
        <taxon>Polyangia</taxon>
        <taxon>Polyangiales</taxon>
        <taxon>Sandaracinaceae</taxon>
        <taxon>Sandaracinus</taxon>
    </lineage>
</organism>
<dbReference type="AlphaFoldDB" id="A0A0F6W378"/>
<dbReference type="STRING" id="927083.DB32_003422"/>
<dbReference type="PANTHER" id="PTHR45982">
    <property type="entry name" value="REGULATOR OF CHROMOSOME CONDENSATION"/>
    <property type="match status" value="1"/>
</dbReference>
<dbReference type="Pfam" id="PF00415">
    <property type="entry name" value="RCC1"/>
    <property type="match status" value="2"/>
</dbReference>
<accession>A0A0F6W378</accession>
<evidence type="ECO:0000313" key="2">
    <source>
        <dbReference type="EMBL" id="AKF06273.1"/>
    </source>
</evidence>
<sequence length="590" mass="60601">MSTTRSIQTSLAIAALVLAACDAAPTAIYLVVDTNLEVSREVDALTIRVEPDHDQPIERDVDLTSAARPVRVRIDPRQGHEDASLRLVLSVGDGDTAVLTRTVRTAFVRGSVRELVVSLDRACLGVRCDAPDETCIAATCADDAIDARGLATWDGDEPEVEWSDASVPMHDAGERDAGAVDAGRDAGAPCPDAGVTDAGTAPTCGERACPTPRICAEGVPDAGPLCEPGPGEVRVLSAGPEHLCVIGQRTNGRRVLSCVGSDEHGQLGGAPLPYENRHPAEQGHVVVIDGLGDDPTAVAAGDTFTCAARDGEIRCWGEGAAGWGATPGCGARAELSVGTRTVTALDAGHGYACALADGRVMCWGNGDERGNPAVPRAGQPLEMFEEAPAFTGIVVGARHACAWTATGEAWCWGANERAQLGDGTTSASSPPVEVTVADGPVRAMAAGGAHTCALIGASAPHRVECWGSNSRGQLGVDPTNPAPVPNGVIVPLDLPATAIGAGLEHTCALPTNQYVSCWGNGDDGRAGVAPPRSAPVTPDEASVDAVVGAIAVADEHTCFHVTTSITCAGAGGTFRIPEDYWWAEVIGSLW</sequence>